<evidence type="ECO:0000256" key="1">
    <source>
        <dbReference type="SAM" id="Phobius"/>
    </source>
</evidence>
<feature type="transmembrane region" description="Helical" evidence="1">
    <location>
        <begin position="90"/>
        <end position="109"/>
    </location>
</feature>
<organism evidence="2 3">
    <name type="scientific">Aspergillus pseudoustus</name>
    <dbReference type="NCBI Taxonomy" id="1810923"/>
    <lineage>
        <taxon>Eukaryota</taxon>
        <taxon>Fungi</taxon>
        <taxon>Dikarya</taxon>
        <taxon>Ascomycota</taxon>
        <taxon>Pezizomycotina</taxon>
        <taxon>Eurotiomycetes</taxon>
        <taxon>Eurotiomycetidae</taxon>
        <taxon>Eurotiales</taxon>
        <taxon>Aspergillaceae</taxon>
        <taxon>Aspergillus</taxon>
        <taxon>Aspergillus subgen. Nidulantes</taxon>
    </lineage>
</organism>
<accession>A0ABR4IWD1</accession>
<dbReference type="EMBL" id="JBFXLU010000282">
    <property type="protein sequence ID" value="KAL2831584.1"/>
    <property type="molecule type" value="Genomic_DNA"/>
</dbReference>
<protein>
    <submittedName>
        <fullName evidence="2">Uncharacterized protein</fullName>
    </submittedName>
</protein>
<proteinExistence type="predicted"/>
<keyword evidence="1" id="KW-0472">Membrane</keyword>
<keyword evidence="1" id="KW-0812">Transmembrane</keyword>
<sequence length="112" mass="12400">MGSLSRKEKFLVELGPLGIRISVRPIHTPAPFIPDAAGPVTTLASSLKTLDNLKFSAFVDAFSEIDANHYYTFHFTLFEKRPLVMKIGRAVIVLLPLGVQIGFSLLLLYDKP</sequence>
<keyword evidence="1" id="KW-1133">Transmembrane helix</keyword>
<evidence type="ECO:0000313" key="2">
    <source>
        <dbReference type="EMBL" id="KAL2831584.1"/>
    </source>
</evidence>
<gene>
    <name evidence="2" type="ORF">BJY01DRAFT_254251</name>
</gene>
<name>A0ABR4IWD1_9EURO</name>
<keyword evidence="3" id="KW-1185">Reference proteome</keyword>
<evidence type="ECO:0000313" key="3">
    <source>
        <dbReference type="Proteomes" id="UP001610446"/>
    </source>
</evidence>
<dbReference type="Proteomes" id="UP001610446">
    <property type="component" value="Unassembled WGS sequence"/>
</dbReference>
<reference evidence="2 3" key="1">
    <citation type="submission" date="2024-07" db="EMBL/GenBank/DDBJ databases">
        <title>Section-level genome sequencing and comparative genomics of Aspergillus sections Usti and Cavernicolus.</title>
        <authorList>
            <consortium name="Lawrence Berkeley National Laboratory"/>
            <person name="Nybo J.L."/>
            <person name="Vesth T.C."/>
            <person name="Theobald S."/>
            <person name="Frisvad J.C."/>
            <person name="Larsen T.O."/>
            <person name="Kjaerboelling I."/>
            <person name="Rothschild-Mancinelli K."/>
            <person name="Lyhne E.K."/>
            <person name="Kogle M.E."/>
            <person name="Barry K."/>
            <person name="Clum A."/>
            <person name="Na H."/>
            <person name="Ledsgaard L."/>
            <person name="Lin J."/>
            <person name="Lipzen A."/>
            <person name="Kuo A."/>
            <person name="Riley R."/>
            <person name="Mondo S."/>
            <person name="Labutti K."/>
            <person name="Haridas S."/>
            <person name="Pangalinan J."/>
            <person name="Salamov A.A."/>
            <person name="Simmons B.A."/>
            <person name="Magnuson J.K."/>
            <person name="Chen J."/>
            <person name="Drula E."/>
            <person name="Henrissat B."/>
            <person name="Wiebenga A."/>
            <person name="Lubbers R.J."/>
            <person name="Gomes A.C."/>
            <person name="Makela M.R."/>
            <person name="Stajich J."/>
            <person name="Grigoriev I.V."/>
            <person name="Mortensen U.H."/>
            <person name="De Vries R.P."/>
            <person name="Baker S.E."/>
            <person name="Andersen M.R."/>
        </authorList>
    </citation>
    <scope>NUCLEOTIDE SEQUENCE [LARGE SCALE GENOMIC DNA]</scope>
    <source>
        <strain evidence="2 3">CBS 123904</strain>
    </source>
</reference>
<comment type="caution">
    <text evidence="2">The sequence shown here is derived from an EMBL/GenBank/DDBJ whole genome shotgun (WGS) entry which is preliminary data.</text>
</comment>